<accession>A0A1U7CLX0</accession>
<dbReference type="OrthoDB" id="291657at2"/>
<feature type="compositionally biased region" description="Basic and acidic residues" evidence="1">
    <location>
        <begin position="123"/>
        <end position="135"/>
    </location>
</feature>
<feature type="chain" id="PRO_5013250849" description="DUF4398 domain-containing protein" evidence="2">
    <location>
        <begin position="22"/>
        <end position="272"/>
    </location>
</feature>
<feature type="compositionally biased region" description="Basic and acidic residues" evidence="1">
    <location>
        <begin position="32"/>
        <end position="52"/>
    </location>
</feature>
<evidence type="ECO:0000313" key="4">
    <source>
        <dbReference type="Proteomes" id="UP000186309"/>
    </source>
</evidence>
<dbReference type="STRING" id="1387353.BSF38_01380"/>
<evidence type="ECO:0000256" key="2">
    <source>
        <dbReference type="SAM" id="SignalP"/>
    </source>
</evidence>
<feature type="region of interest" description="Disordered" evidence="1">
    <location>
        <begin position="18"/>
        <end position="57"/>
    </location>
</feature>
<feature type="compositionally biased region" description="Basic and acidic residues" evidence="1">
    <location>
        <begin position="228"/>
        <end position="264"/>
    </location>
</feature>
<proteinExistence type="predicted"/>
<feature type="signal peptide" evidence="2">
    <location>
        <begin position="1"/>
        <end position="21"/>
    </location>
</feature>
<feature type="region of interest" description="Disordered" evidence="1">
    <location>
        <begin position="123"/>
        <end position="176"/>
    </location>
</feature>
<protein>
    <recommendedName>
        <fullName evidence="5">DUF4398 domain-containing protein</fullName>
    </recommendedName>
</protein>
<dbReference type="AlphaFoldDB" id="A0A1U7CLX0"/>
<evidence type="ECO:0008006" key="5">
    <source>
        <dbReference type="Google" id="ProtNLM"/>
    </source>
</evidence>
<keyword evidence="4" id="KW-1185">Reference proteome</keyword>
<feature type="compositionally biased region" description="Basic and acidic residues" evidence="1">
    <location>
        <begin position="148"/>
        <end position="171"/>
    </location>
</feature>
<evidence type="ECO:0000313" key="3">
    <source>
        <dbReference type="EMBL" id="APW59919.1"/>
    </source>
</evidence>
<evidence type="ECO:0000256" key="1">
    <source>
        <dbReference type="SAM" id="MobiDB-lite"/>
    </source>
</evidence>
<dbReference type="EMBL" id="CP019082">
    <property type="protein sequence ID" value="APW59919.1"/>
    <property type="molecule type" value="Genomic_DNA"/>
</dbReference>
<feature type="compositionally biased region" description="Pro residues" evidence="1">
    <location>
        <begin position="21"/>
        <end position="31"/>
    </location>
</feature>
<dbReference type="Proteomes" id="UP000186309">
    <property type="component" value="Chromosome"/>
</dbReference>
<organism evidence="3 4">
    <name type="scientific">Paludisphaera borealis</name>
    <dbReference type="NCBI Taxonomy" id="1387353"/>
    <lineage>
        <taxon>Bacteria</taxon>
        <taxon>Pseudomonadati</taxon>
        <taxon>Planctomycetota</taxon>
        <taxon>Planctomycetia</taxon>
        <taxon>Isosphaerales</taxon>
        <taxon>Isosphaeraceae</taxon>
        <taxon>Paludisphaera</taxon>
    </lineage>
</organism>
<feature type="region of interest" description="Disordered" evidence="1">
    <location>
        <begin position="192"/>
        <end position="272"/>
    </location>
</feature>
<feature type="compositionally biased region" description="Basic and acidic residues" evidence="1">
    <location>
        <begin position="192"/>
        <end position="203"/>
    </location>
</feature>
<dbReference type="RefSeq" id="WP_145952002.1">
    <property type="nucleotide sequence ID" value="NZ_CP019082.1"/>
</dbReference>
<gene>
    <name evidence="3" type="ORF">BSF38_01380</name>
</gene>
<keyword evidence="2" id="KW-0732">Signal</keyword>
<sequence>MFKIAAVASSVLVSLGLAAIAPPPPPPPGGPDEPRPKAKGKEAAKKKDDRGPAGDLTKAYDLLRRLRADATSNGRPEERIRTWTEHAVTYYRDGLKALDAKDEFLAHEYGAVAHDLARAADHAQKAAMFDRRDPDLPPPPEGVGPGDSGERVRRDLNRAYDRITESPDRDPAPGAEVYLKAARDLYTAARRDVEAGREERGGELARAAEAMTHVAEHLGHAAAGPPEGRNRDGLRSGVRREPPPPPDRPEPKEKAKRAELRDSDLPPPLPPE</sequence>
<dbReference type="KEGG" id="pbor:BSF38_01380"/>
<reference evidence="4" key="1">
    <citation type="submission" date="2016-12" db="EMBL/GenBank/DDBJ databases">
        <title>Comparative genomics of four Isosphaeraceae planctomycetes: a common pool of plasmids and glycoside hydrolase genes.</title>
        <authorList>
            <person name="Ivanova A."/>
        </authorList>
    </citation>
    <scope>NUCLEOTIDE SEQUENCE [LARGE SCALE GENOMIC DNA]</scope>
    <source>
        <strain evidence="4">PX4</strain>
    </source>
</reference>
<name>A0A1U7CLX0_9BACT</name>